<dbReference type="InterPro" id="IPR002659">
    <property type="entry name" value="Glyco_trans_31"/>
</dbReference>
<comment type="subcellular location">
    <subcellularLocation>
        <location evidence="1">Golgi apparatus membrane</location>
        <topology evidence="1">Single-pass type II membrane protein</topology>
    </subcellularLocation>
</comment>
<dbReference type="EMBL" id="OU963871">
    <property type="protein sequence ID" value="CAH0383470.1"/>
    <property type="molecule type" value="Genomic_DNA"/>
</dbReference>
<keyword evidence="8" id="KW-0333">Golgi apparatus</keyword>
<evidence type="ECO:0000256" key="6">
    <source>
        <dbReference type="ARBA" id="ARBA00022968"/>
    </source>
</evidence>
<evidence type="ECO:0000256" key="3">
    <source>
        <dbReference type="ARBA" id="ARBA00022676"/>
    </source>
</evidence>
<dbReference type="GO" id="GO:0006493">
    <property type="term" value="P:protein O-linked glycosylation"/>
    <property type="evidence" value="ECO:0007669"/>
    <property type="project" value="TreeGrafter"/>
</dbReference>
<dbReference type="FunFam" id="3.90.550.50:FF:000001">
    <property type="entry name" value="Hexosyltransferase"/>
    <property type="match status" value="4"/>
</dbReference>
<feature type="transmembrane region" description="Helical" evidence="11">
    <location>
        <begin position="23"/>
        <end position="42"/>
    </location>
</feature>
<keyword evidence="7 11" id="KW-1133">Transmembrane helix</keyword>
<name>A0A9P0EZL4_BEMTA</name>
<accession>A0A9P0EZL4</accession>
<evidence type="ECO:0000256" key="7">
    <source>
        <dbReference type="ARBA" id="ARBA00022989"/>
    </source>
</evidence>
<keyword evidence="4" id="KW-0808">Transferase</keyword>
<proteinExistence type="inferred from homology"/>
<reference evidence="12" key="1">
    <citation type="submission" date="2021-12" db="EMBL/GenBank/DDBJ databases">
        <authorList>
            <person name="King R."/>
        </authorList>
    </citation>
    <scope>NUCLEOTIDE SEQUENCE</scope>
</reference>
<keyword evidence="10" id="KW-0325">Glycoprotein</keyword>
<evidence type="ECO:0000313" key="13">
    <source>
        <dbReference type="Proteomes" id="UP001152759"/>
    </source>
</evidence>
<dbReference type="Gene3D" id="3.90.550.50">
    <property type="match status" value="4"/>
</dbReference>
<gene>
    <name evidence="12" type="ORF">BEMITA_LOCUS2918</name>
</gene>
<evidence type="ECO:0000256" key="5">
    <source>
        <dbReference type="ARBA" id="ARBA00022692"/>
    </source>
</evidence>
<keyword evidence="9 11" id="KW-0472">Membrane</keyword>
<evidence type="ECO:0000256" key="1">
    <source>
        <dbReference type="ARBA" id="ARBA00004323"/>
    </source>
</evidence>
<evidence type="ECO:0000313" key="12">
    <source>
        <dbReference type="EMBL" id="CAH0383470.1"/>
    </source>
</evidence>
<dbReference type="PANTHER" id="PTHR11214">
    <property type="entry name" value="BETA-1,3-N-ACETYLGLUCOSAMINYLTRANSFERASE"/>
    <property type="match status" value="1"/>
</dbReference>
<dbReference type="GO" id="GO:0000139">
    <property type="term" value="C:Golgi membrane"/>
    <property type="evidence" value="ECO:0007669"/>
    <property type="project" value="UniProtKB-SubCell"/>
</dbReference>
<evidence type="ECO:0000256" key="2">
    <source>
        <dbReference type="ARBA" id="ARBA00008661"/>
    </source>
</evidence>
<evidence type="ECO:0000256" key="11">
    <source>
        <dbReference type="SAM" id="Phobius"/>
    </source>
</evidence>
<evidence type="ECO:0000256" key="4">
    <source>
        <dbReference type="ARBA" id="ARBA00022679"/>
    </source>
</evidence>
<comment type="similarity">
    <text evidence="2">Belongs to the glycosyltransferase 31 family.</text>
</comment>
<evidence type="ECO:0000256" key="10">
    <source>
        <dbReference type="ARBA" id="ARBA00023180"/>
    </source>
</evidence>
<dbReference type="Proteomes" id="UP001152759">
    <property type="component" value="Chromosome 10"/>
</dbReference>
<keyword evidence="5 11" id="KW-0812">Transmembrane</keyword>
<evidence type="ECO:0000256" key="9">
    <source>
        <dbReference type="ARBA" id="ARBA00023136"/>
    </source>
</evidence>
<evidence type="ECO:0000256" key="8">
    <source>
        <dbReference type="ARBA" id="ARBA00023034"/>
    </source>
</evidence>
<dbReference type="GO" id="GO:0016758">
    <property type="term" value="F:hexosyltransferase activity"/>
    <property type="evidence" value="ECO:0007669"/>
    <property type="project" value="InterPro"/>
</dbReference>
<keyword evidence="3" id="KW-0328">Glycosyltransferase</keyword>
<protein>
    <submittedName>
        <fullName evidence="12">Uncharacterized protein</fullName>
    </submittedName>
</protein>
<keyword evidence="13" id="KW-1185">Reference proteome</keyword>
<dbReference type="PANTHER" id="PTHR11214:SF379">
    <property type="entry name" value="HEXOSYLTRANSFERASE-RELATED"/>
    <property type="match status" value="1"/>
</dbReference>
<organism evidence="12 13">
    <name type="scientific">Bemisia tabaci</name>
    <name type="common">Sweetpotato whitefly</name>
    <name type="synonym">Aleurodes tabaci</name>
    <dbReference type="NCBI Taxonomy" id="7038"/>
    <lineage>
        <taxon>Eukaryota</taxon>
        <taxon>Metazoa</taxon>
        <taxon>Ecdysozoa</taxon>
        <taxon>Arthropoda</taxon>
        <taxon>Hexapoda</taxon>
        <taxon>Insecta</taxon>
        <taxon>Pterygota</taxon>
        <taxon>Neoptera</taxon>
        <taxon>Paraneoptera</taxon>
        <taxon>Hemiptera</taxon>
        <taxon>Sternorrhyncha</taxon>
        <taxon>Aleyrodoidea</taxon>
        <taxon>Aleyrodidae</taxon>
        <taxon>Aleyrodinae</taxon>
        <taxon>Bemisia</taxon>
    </lineage>
</organism>
<sequence>MMRDIKTIHVVNNRLMMTLKQKLPAVSKLILITFIIISSMYFSDFIFHHSYRKTRCAESAATRVKNSSLFNVSESEQFKKVPAYKYVNNPLTKDLYDAGFDIPNPGLCPESGASLKLLIIIENARHRSDLREDIRRTYGHSFALRKDVAKMFLLGRPEKPGAQPDIPSESDRYGDMVVGRFVDTFYNLTLKTTAALEWVSTYCSKVKFIFKADDDVFLNIPRILDLIELWGDEKRAIIGEVCRWSHTKDKKDKHYVVPEVYNLPYNPAYAFGQSGYLVTTDIVKELLERGLSTAYLNIEDVFYTGMIASAIGATRAFHERSFKWHDPDYWVGSKNKKKCSKKQNVKTACSTGSKAPLRIRYGSDFIFQHLNWKTRCAESAGTKVKNLQLFNFSEPDEFKTVPAYKYINNTLTKDLYDPGFDIANPGLCPESGASLKLLIIIENSRHRSDRREDIRRTYGHSFALRKDVAKMFLLGRPEKPGDNPDIPSESDRYGDMVVGRFVDTFYNLTLKTTAALEWVSTYCSKVKYIFKADDDTFLNIPRILDLLESWGDQKRAIIGEICRVGPGRNDKKKHYVSREVYNQSHNPAYVFGQAGYFVTGDIVKELFERGLRTGYLNIEDVFYTGMVASAIGATKAFHDHSFKWHNFTYWHGPEDKYKCSIQDNTRCAESAGTKVKNPPLFNVSEPDEFKKVPAYKYINNTLTRDLYDPGFDIPNPGLCPESGASLKLLIIIQTARHHSDRRDAIRQTYGHSFALRKDVAKMFIVGRPEKPGENSDIASESDRYGDIVVGRFVDTFYNLTLKTTAALEWVLTYCSKVKYIFKADDDAFYNIPRILDIAELWSDQKRTIIGEVCRLGPSRNKEERHYVSPEVYNLSFYPAYPLGQSGYFVTTDIVKELLERGLRTAYLNIDDTFYAGFIASAIGATKAFHERSFKWHNHTYWAGPEDKNKCGIQDNLGVWAPETNRKNQYLAPVIQLTTLRNFIFHHSNRKTRCAESAGTKVKNSSLFNVSEPEQFKKVPAYKYINNTLTKDLYDPGFDIPNPGLCPESGASLKLLIIVETARYRSDRREDIRRTYGHSFSLRKDVAKMFLLGRPEKPGDNPDIPSESDRYGDIVVGRFVDTFYNLTLKTTAALEWVMTYCSKVKFIFKADDDAFLNIPRILDLIESWGDEKRAIIGDFSKYGVTRNKKDRHYVSPEVYNLSYFPAYAFGESGYLVTVDIVKELLERGLRTAYLNMEDVFYTGVIASEIGATKAFHKSSFKWHNRSYWAGSEDKNKCGIQDNVCVWAPERKRKIFLFNMTQTDRQACTGG</sequence>
<dbReference type="Pfam" id="PF01762">
    <property type="entry name" value="Galactosyl_T"/>
    <property type="match status" value="4"/>
</dbReference>
<keyword evidence="6" id="KW-0735">Signal-anchor</keyword>